<dbReference type="SMART" id="SM00082">
    <property type="entry name" value="LRRCT"/>
    <property type="match status" value="1"/>
</dbReference>
<dbReference type="InterPro" id="IPR000157">
    <property type="entry name" value="TIR_dom"/>
</dbReference>
<dbReference type="SMART" id="SM00369">
    <property type="entry name" value="LRR_TYP"/>
    <property type="match status" value="13"/>
</dbReference>
<evidence type="ECO:0000256" key="3">
    <source>
        <dbReference type="ARBA" id="ARBA00022588"/>
    </source>
</evidence>
<feature type="domain" description="TIR" evidence="17">
    <location>
        <begin position="701"/>
        <end position="845"/>
    </location>
</feature>
<dbReference type="Proteomes" id="UP000694392">
    <property type="component" value="Unplaced"/>
</dbReference>
<dbReference type="AlphaFoldDB" id="A0A8D0GER9"/>
<proteinExistence type="inferred from homology"/>
<evidence type="ECO:0000256" key="2">
    <source>
        <dbReference type="ARBA" id="ARBA00009634"/>
    </source>
</evidence>
<dbReference type="GO" id="GO:0002224">
    <property type="term" value="P:toll-like receptor signaling pathway"/>
    <property type="evidence" value="ECO:0007669"/>
    <property type="project" value="InterPro"/>
</dbReference>
<dbReference type="GeneTree" id="ENSGT00940000160879"/>
<dbReference type="Gene3D" id="3.40.50.10140">
    <property type="entry name" value="Toll/interleukin-1 receptor homology (TIR) domain"/>
    <property type="match status" value="1"/>
</dbReference>
<dbReference type="GO" id="GO:0005768">
    <property type="term" value="C:endosome"/>
    <property type="evidence" value="ECO:0007669"/>
    <property type="project" value="UniProtKB-SubCell"/>
</dbReference>
<dbReference type="InterPro" id="IPR035897">
    <property type="entry name" value="Toll_tir_struct_dom_sf"/>
</dbReference>
<keyword evidence="5" id="KW-0812">Transmembrane</keyword>
<sequence>LQDDGAFSILANLTVLSLTFNNLTRVPSKLPSSLRQLYLSHNKLTTINQDDFNDLPNIEILDLEGNCPRCYNAPYPCTPCSRNAAIQIHHLAFQYLKRLKILSLASTSLTSISPSWFYNMSHLTVLNLEFNFLTKEIASGDFLLQLPRLEVLDLSYNYAKKAYPRYINISDNFAKLVSLQQLHLRGYVFKELKSKHLAPLINLPNLRTLNFGVNFIKQIDLQVFQHFVNLTTISLSDNRISPLLEDNNNDTNGKSVKNHVLQRRSADIDLEPLARAVQPEVTSNDIIYTSIYPLVKPQCSQYGKVLDLSLNSIFFIDQQQFRGFSDIACLNLSSNGIGQALNGTDFTFLPNIRYLDLSFNKIDLAYRYAFHELPKLEVLDLSYNKHYFIVAGIVHQLGFIENLPHLKVLNLSFNEIFTLTEHWLNSSSLEDLVFQGNHLDKLWGNQDNRYIQFFKNLYNLTRLDISHNRLNEIPTNAFLSLPQSLTELYINNNELKLFNWTALQQFKNLKLLDLSSNALDFVGNNLANYTPSLQTLLLQLNKISHLPDRFLYRASNLVHLDLRYNQLHSINKSTFLSKNLNFLEILDLTGNSFECSCALVDFILWINENVNITIPRLATDVICATPGDQAGKSIINLDLHTCTMDTVAATLFCLSYLIILSVMVTATTKHLFYWDAWYIYYYCAGKLRGYKKGYKSIGIATSYDAYVAYDSKNTEVTDWVLNELQFHLEESGDKQVLLCLEERDWVPGAAIIDNMADSIQQSSNTIFVLTESYVKTGSFKTAFYLALQRLMDENMDVIVFILLEPVLQHSQYLRLRRRICKSSILEWPKNPHAEDLFWQSLKNIVLTDNYKRYNILYTDSIK</sequence>
<comment type="subcellular location">
    <subcellularLocation>
        <location evidence="15">Endomembrane system</location>
        <topology evidence="15">Single-pass type I membrane protein</topology>
    </subcellularLocation>
    <subcellularLocation>
        <location evidence="1">Endosome</location>
    </subcellularLocation>
</comment>
<evidence type="ECO:0000256" key="7">
    <source>
        <dbReference type="ARBA" id="ARBA00022737"/>
    </source>
</evidence>
<keyword evidence="19" id="KW-1185">Reference proteome</keyword>
<dbReference type="GO" id="GO:0007249">
    <property type="term" value="P:canonical NF-kappaB signal transduction"/>
    <property type="evidence" value="ECO:0007669"/>
    <property type="project" value="TreeGrafter"/>
</dbReference>
<evidence type="ECO:0000256" key="8">
    <source>
        <dbReference type="ARBA" id="ARBA00022753"/>
    </source>
</evidence>
<keyword evidence="6" id="KW-0732">Signal</keyword>
<dbReference type="SUPFAM" id="SSF52058">
    <property type="entry name" value="L domain-like"/>
    <property type="match status" value="2"/>
</dbReference>
<reference evidence="18" key="1">
    <citation type="submission" date="2025-08" db="UniProtKB">
        <authorList>
            <consortium name="Ensembl"/>
        </authorList>
    </citation>
    <scope>IDENTIFICATION</scope>
</reference>
<dbReference type="PANTHER" id="PTHR47410">
    <property type="entry name" value="TOLL-LIKE RECEPTOR 7-RELATED"/>
    <property type="match status" value="1"/>
</dbReference>
<keyword evidence="13" id="KW-0325">Glycoprotein</keyword>
<accession>A0A8D0GER9</accession>
<evidence type="ECO:0000256" key="9">
    <source>
        <dbReference type="ARBA" id="ARBA00022859"/>
    </source>
</evidence>
<dbReference type="GO" id="GO:0005886">
    <property type="term" value="C:plasma membrane"/>
    <property type="evidence" value="ECO:0007669"/>
    <property type="project" value="TreeGrafter"/>
</dbReference>
<keyword evidence="4" id="KW-0433">Leucine-rich repeat</keyword>
<name>A0A8D0GER9_SPHPU</name>
<dbReference type="SUPFAM" id="SSF52200">
    <property type="entry name" value="Toll/Interleukin receptor TIR domain"/>
    <property type="match status" value="1"/>
</dbReference>
<dbReference type="FunFam" id="3.40.50.10140:FF:000003">
    <property type="entry name" value="Toll-like receptor 7"/>
    <property type="match status" value="1"/>
</dbReference>
<keyword evidence="12 16" id="KW-0675">Receptor</keyword>
<keyword evidence="8" id="KW-0967">Endosome</keyword>
<evidence type="ECO:0000256" key="14">
    <source>
        <dbReference type="ARBA" id="ARBA00023198"/>
    </source>
</evidence>
<dbReference type="GO" id="GO:0038187">
    <property type="term" value="F:pattern recognition receptor activity"/>
    <property type="evidence" value="ECO:0007669"/>
    <property type="project" value="TreeGrafter"/>
</dbReference>
<dbReference type="PANTHER" id="PTHR47410:SF1">
    <property type="entry name" value="TOLL-LIKE RECEPTOR 8"/>
    <property type="match status" value="1"/>
</dbReference>
<evidence type="ECO:0000256" key="13">
    <source>
        <dbReference type="ARBA" id="ARBA00023180"/>
    </source>
</evidence>
<dbReference type="SMART" id="SM00365">
    <property type="entry name" value="LRR_SD22"/>
    <property type="match status" value="6"/>
</dbReference>
<evidence type="ECO:0000256" key="10">
    <source>
        <dbReference type="ARBA" id="ARBA00022989"/>
    </source>
</evidence>
<dbReference type="GO" id="GO:0045087">
    <property type="term" value="P:innate immune response"/>
    <property type="evidence" value="ECO:0007669"/>
    <property type="project" value="UniProtKB-UniRule"/>
</dbReference>
<comment type="similarity">
    <text evidence="2 16">Belongs to the Toll-like receptor family.</text>
</comment>
<keyword evidence="3 16" id="KW-0399">Innate immunity</keyword>
<dbReference type="PIRSF" id="PIRSF037595">
    <property type="entry name" value="Toll-like_receptor"/>
    <property type="match status" value="1"/>
</dbReference>
<dbReference type="InterPro" id="IPR000483">
    <property type="entry name" value="Cys-rich_flank_reg_C"/>
</dbReference>
<dbReference type="InterPro" id="IPR017241">
    <property type="entry name" value="Toll-like_receptor"/>
</dbReference>
<evidence type="ECO:0000256" key="4">
    <source>
        <dbReference type="ARBA" id="ARBA00022614"/>
    </source>
</evidence>
<dbReference type="GO" id="GO:1902533">
    <property type="term" value="P:positive regulation of intracellular signal transduction"/>
    <property type="evidence" value="ECO:0007669"/>
    <property type="project" value="UniProtKB-ARBA"/>
</dbReference>
<dbReference type="InterPro" id="IPR032675">
    <property type="entry name" value="LRR_dom_sf"/>
</dbReference>
<keyword evidence="7" id="KW-0677">Repeat</keyword>
<dbReference type="SMART" id="SM00255">
    <property type="entry name" value="TIR"/>
    <property type="match status" value="1"/>
</dbReference>
<keyword evidence="14 16" id="KW-0395">Inflammatory response</keyword>
<evidence type="ECO:0000256" key="15">
    <source>
        <dbReference type="ARBA" id="ARBA00046288"/>
    </source>
</evidence>
<dbReference type="PROSITE" id="PS50104">
    <property type="entry name" value="TIR"/>
    <property type="match status" value="1"/>
</dbReference>
<protein>
    <recommendedName>
        <fullName evidence="17">TIR domain-containing protein</fullName>
    </recommendedName>
</protein>
<evidence type="ECO:0000256" key="6">
    <source>
        <dbReference type="ARBA" id="ARBA00022729"/>
    </source>
</evidence>
<dbReference type="InterPro" id="IPR001611">
    <property type="entry name" value="Leu-rich_rpt"/>
</dbReference>
<evidence type="ECO:0000256" key="12">
    <source>
        <dbReference type="ARBA" id="ARBA00023170"/>
    </source>
</evidence>
<evidence type="ECO:0000259" key="17">
    <source>
        <dbReference type="PROSITE" id="PS50104"/>
    </source>
</evidence>
<organism evidence="18 19">
    <name type="scientific">Sphenodon punctatus</name>
    <name type="common">Tuatara</name>
    <name type="synonym">Hatteria punctata</name>
    <dbReference type="NCBI Taxonomy" id="8508"/>
    <lineage>
        <taxon>Eukaryota</taxon>
        <taxon>Metazoa</taxon>
        <taxon>Chordata</taxon>
        <taxon>Craniata</taxon>
        <taxon>Vertebrata</taxon>
        <taxon>Euteleostomi</taxon>
        <taxon>Lepidosauria</taxon>
        <taxon>Sphenodontia</taxon>
        <taxon>Sphenodontidae</taxon>
        <taxon>Sphenodon</taxon>
    </lineage>
</organism>
<dbReference type="PROSITE" id="PS51450">
    <property type="entry name" value="LRR"/>
    <property type="match status" value="3"/>
</dbReference>
<keyword evidence="11" id="KW-0472">Membrane</keyword>
<dbReference type="GO" id="GO:0032755">
    <property type="term" value="P:positive regulation of interleukin-6 production"/>
    <property type="evidence" value="ECO:0007669"/>
    <property type="project" value="TreeGrafter"/>
</dbReference>
<dbReference type="OMA" id="LSWNCYF"/>
<dbReference type="GO" id="GO:0051607">
    <property type="term" value="P:defense response to virus"/>
    <property type="evidence" value="ECO:0007669"/>
    <property type="project" value="TreeGrafter"/>
</dbReference>
<dbReference type="Pfam" id="PF13516">
    <property type="entry name" value="LRR_6"/>
    <property type="match status" value="1"/>
</dbReference>
<dbReference type="Pfam" id="PF13306">
    <property type="entry name" value="LRR_5"/>
    <property type="match status" value="1"/>
</dbReference>
<dbReference type="Pfam" id="PF13855">
    <property type="entry name" value="LRR_8"/>
    <property type="match status" value="4"/>
</dbReference>
<dbReference type="InterPro" id="IPR003591">
    <property type="entry name" value="Leu-rich_rpt_typical-subtyp"/>
</dbReference>
<dbReference type="Gene3D" id="3.80.10.10">
    <property type="entry name" value="Ribonuclease Inhibitor"/>
    <property type="match status" value="1"/>
</dbReference>
<dbReference type="InterPro" id="IPR026906">
    <property type="entry name" value="LRR_5"/>
</dbReference>
<evidence type="ECO:0000256" key="5">
    <source>
        <dbReference type="ARBA" id="ARBA00022692"/>
    </source>
</evidence>
<dbReference type="SMART" id="SM00364">
    <property type="entry name" value="LRR_BAC"/>
    <property type="match status" value="6"/>
</dbReference>
<dbReference type="GO" id="GO:0004888">
    <property type="term" value="F:transmembrane signaling receptor activity"/>
    <property type="evidence" value="ECO:0007669"/>
    <property type="project" value="InterPro"/>
</dbReference>
<evidence type="ECO:0000313" key="19">
    <source>
        <dbReference type="Proteomes" id="UP000694392"/>
    </source>
</evidence>
<dbReference type="GO" id="GO:0006954">
    <property type="term" value="P:inflammatory response"/>
    <property type="evidence" value="ECO:0007669"/>
    <property type="project" value="UniProtKB-UniRule"/>
</dbReference>
<evidence type="ECO:0000256" key="16">
    <source>
        <dbReference type="PIRNR" id="PIRNR037595"/>
    </source>
</evidence>
<keyword evidence="10" id="KW-1133">Transmembrane helix</keyword>
<evidence type="ECO:0000313" key="18">
    <source>
        <dbReference type="Ensembl" id="ENSSPUP00000004314.1"/>
    </source>
</evidence>
<dbReference type="Pfam" id="PF01582">
    <property type="entry name" value="TIR"/>
    <property type="match status" value="1"/>
</dbReference>
<evidence type="ECO:0000256" key="11">
    <source>
        <dbReference type="ARBA" id="ARBA00023136"/>
    </source>
</evidence>
<keyword evidence="9 16" id="KW-0391">Immunity</keyword>
<reference evidence="18" key="2">
    <citation type="submission" date="2025-09" db="UniProtKB">
        <authorList>
            <consortium name="Ensembl"/>
        </authorList>
    </citation>
    <scope>IDENTIFICATION</scope>
</reference>
<evidence type="ECO:0000256" key="1">
    <source>
        <dbReference type="ARBA" id="ARBA00004177"/>
    </source>
</evidence>
<dbReference type="Ensembl" id="ENSSPUT00000004592.1">
    <property type="protein sequence ID" value="ENSSPUP00000004314.1"/>
    <property type="gene ID" value="ENSSPUG00000003349.1"/>
</dbReference>